<keyword evidence="2 7" id="KW-0699">rRNA-binding</keyword>
<evidence type="ECO:0000256" key="3">
    <source>
        <dbReference type="ARBA" id="ARBA00022884"/>
    </source>
</evidence>
<dbReference type="SUPFAM" id="SSF54843">
    <property type="entry name" value="Ribosomal protein L22"/>
    <property type="match status" value="1"/>
</dbReference>
<dbReference type="InterPro" id="IPR036394">
    <property type="entry name" value="Ribosomal_uL22_sf"/>
</dbReference>
<name>A0A1G1YLA8_9BACT</name>
<keyword evidence="4 7" id="KW-0689">Ribosomal protein</keyword>
<evidence type="ECO:0000313" key="12">
    <source>
        <dbReference type="EMBL" id="OGY53044.1"/>
    </source>
</evidence>
<keyword evidence="3 7" id="KW-0694">RNA-binding</keyword>
<dbReference type="CDD" id="cd00336">
    <property type="entry name" value="Ribosomal_L22"/>
    <property type="match status" value="1"/>
</dbReference>
<comment type="subunit">
    <text evidence="7 9">Part of the 50S ribosomal subunit.</text>
</comment>
<protein>
    <recommendedName>
        <fullName evidence="6 7">Large ribosomal subunit protein uL22</fullName>
    </recommendedName>
</protein>
<dbReference type="GO" id="GO:0022625">
    <property type="term" value="C:cytosolic large ribosomal subunit"/>
    <property type="evidence" value="ECO:0007669"/>
    <property type="project" value="TreeGrafter"/>
</dbReference>
<dbReference type="PANTHER" id="PTHR13501">
    <property type="entry name" value="CHLOROPLAST 50S RIBOSOMAL PROTEIN L22-RELATED"/>
    <property type="match status" value="1"/>
</dbReference>
<evidence type="ECO:0000313" key="13">
    <source>
        <dbReference type="Proteomes" id="UP000177376"/>
    </source>
</evidence>
<dbReference type="GO" id="GO:0006412">
    <property type="term" value="P:translation"/>
    <property type="evidence" value="ECO:0007669"/>
    <property type="project" value="UniProtKB-UniRule"/>
</dbReference>
<proteinExistence type="inferred from homology"/>
<gene>
    <name evidence="7" type="primary">rplV</name>
    <name evidence="12" type="ORF">A3A02_02975</name>
</gene>
<evidence type="ECO:0000256" key="11">
    <source>
        <dbReference type="SAM" id="MobiDB-lite"/>
    </source>
</evidence>
<evidence type="ECO:0000256" key="1">
    <source>
        <dbReference type="ARBA" id="ARBA00009451"/>
    </source>
</evidence>
<evidence type="ECO:0000256" key="8">
    <source>
        <dbReference type="RuleBase" id="RU004005"/>
    </source>
</evidence>
<dbReference type="EMBL" id="MHIM01000006">
    <property type="protein sequence ID" value="OGY53044.1"/>
    <property type="molecule type" value="Genomic_DNA"/>
</dbReference>
<feature type="compositionally biased region" description="Basic and acidic residues" evidence="11">
    <location>
        <begin position="130"/>
        <end position="152"/>
    </location>
</feature>
<dbReference type="NCBIfam" id="TIGR01044">
    <property type="entry name" value="rplV_bact"/>
    <property type="match status" value="1"/>
</dbReference>
<sequence length="177" mass="19746">MEIRAKAKFIRISPKKMRLVANLIRGLAVDQAAVQLKFSKKNAAWPIAKLLKSAIANAEENENLKRNNLFIKEINVDGGPTLKRWLPKAMGRATPLIKRSSHISLVLAEKVPTVGTDKVKKEDTKDDLIKIEDLGKISRQNKTEDKKEEKKPASSGRQGGPVSQKIVNKIFNRRTGS</sequence>
<evidence type="ECO:0000256" key="5">
    <source>
        <dbReference type="ARBA" id="ARBA00023274"/>
    </source>
</evidence>
<evidence type="ECO:0000256" key="10">
    <source>
        <dbReference type="RuleBase" id="RU004008"/>
    </source>
</evidence>
<comment type="similarity">
    <text evidence="1 7 8">Belongs to the universal ribosomal protein uL22 family.</text>
</comment>
<reference evidence="12 13" key="1">
    <citation type="journal article" date="2016" name="Nat. Commun.">
        <title>Thousands of microbial genomes shed light on interconnected biogeochemical processes in an aquifer system.</title>
        <authorList>
            <person name="Anantharaman K."/>
            <person name="Brown C.T."/>
            <person name="Hug L.A."/>
            <person name="Sharon I."/>
            <person name="Castelle C.J."/>
            <person name="Probst A.J."/>
            <person name="Thomas B.C."/>
            <person name="Singh A."/>
            <person name="Wilkins M.J."/>
            <person name="Karaoz U."/>
            <person name="Brodie E.L."/>
            <person name="Williams K.H."/>
            <person name="Hubbard S.S."/>
            <person name="Banfield J.F."/>
        </authorList>
    </citation>
    <scope>NUCLEOTIDE SEQUENCE [LARGE SCALE GENOMIC DNA]</scope>
</reference>
<dbReference type="InterPro" id="IPR005727">
    <property type="entry name" value="Ribosomal_uL22_bac/chlpt-type"/>
</dbReference>
<dbReference type="AlphaFoldDB" id="A0A1G1YLA8"/>
<evidence type="ECO:0000256" key="9">
    <source>
        <dbReference type="RuleBase" id="RU004006"/>
    </source>
</evidence>
<dbReference type="GO" id="GO:0019843">
    <property type="term" value="F:rRNA binding"/>
    <property type="evidence" value="ECO:0007669"/>
    <property type="project" value="UniProtKB-UniRule"/>
</dbReference>
<evidence type="ECO:0000256" key="4">
    <source>
        <dbReference type="ARBA" id="ARBA00022980"/>
    </source>
</evidence>
<dbReference type="InterPro" id="IPR001063">
    <property type="entry name" value="Ribosomal_uL22"/>
</dbReference>
<dbReference type="Proteomes" id="UP000177376">
    <property type="component" value="Unassembled WGS sequence"/>
</dbReference>
<dbReference type="HAMAP" id="MF_01331_B">
    <property type="entry name" value="Ribosomal_uL22_B"/>
    <property type="match status" value="1"/>
</dbReference>
<dbReference type="GO" id="GO:0003735">
    <property type="term" value="F:structural constituent of ribosome"/>
    <property type="evidence" value="ECO:0007669"/>
    <property type="project" value="InterPro"/>
</dbReference>
<dbReference type="InterPro" id="IPR047867">
    <property type="entry name" value="Ribosomal_uL22_bac/org-type"/>
</dbReference>
<dbReference type="Gene3D" id="3.90.470.10">
    <property type="entry name" value="Ribosomal protein L22/L17"/>
    <property type="match status" value="1"/>
</dbReference>
<comment type="caution">
    <text evidence="12">The sequence shown here is derived from an EMBL/GenBank/DDBJ whole genome shotgun (WGS) entry which is preliminary data.</text>
</comment>
<comment type="function">
    <text evidence="7">The globular domain of the protein is located near the polypeptide exit tunnel on the outside of the subunit, while an extended beta-hairpin is found that lines the wall of the exit tunnel in the center of the 70S ribosome.</text>
</comment>
<organism evidence="12 13">
    <name type="scientific">Candidatus Buchananbacteria bacterium RIFCSPLOWO2_01_FULL_39_33</name>
    <dbReference type="NCBI Taxonomy" id="1797543"/>
    <lineage>
        <taxon>Bacteria</taxon>
        <taxon>Candidatus Buchananiibacteriota</taxon>
    </lineage>
</organism>
<evidence type="ECO:0000256" key="7">
    <source>
        <dbReference type="HAMAP-Rule" id="MF_01331"/>
    </source>
</evidence>
<dbReference type="Pfam" id="PF00237">
    <property type="entry name" value="Ribosomal_L22"/>
    <property type="match status" value="1"/>
</dbReference>
<accession>A0A1G1YLA8</accession>
<dbReference type="PANTHER" id="PTHR13501:SF8">
    <property type="entry name" value="LARGE RIBOSOMAL SUBUNIT PROTEIN UL22M"/>
    <property type="match status" value="1"/>
</dbReference>
<keyword evidence="5 7" id="KW-0687">Ribonucleoprotein</keyword>
<feature type="region of interest" description="Disordered" evidence="11">
    <location>
        <begin position="130"/>
        <end position="177"/>
    </location>
</feature>
<evidence type="ECO:0000256" key="6">
    <source>
        <dbReference type="ARBA" id="ARBA00035207"/>
    </source>
</evidence>
<comment type="function">
    <text evidence="7 10">This protein binds specifically to 23S rRNA; its binding is stimulated by other ribosomal proteins, e.g., L4, L17, and L20. It is important during the early stages of 50S assembly. It makes multiple contacts with different domains of the 23S rRNA in the assembled 50S subunit and ribosome.</text>
</comment>
<evidence type="ECO:0000256" key="2">
    <source>
        <dbReference type="ARBA" id="ARBA00022730"/>
    </source>
</evidence>